<sequence>MLRSYINRGFNGEVRCGELYNVDFSLIYNKSLYATIAVKSLIPRQFFKFRVIFGYFYLNINKKHILPGRMD</sequence>
<dbReference type="Proteomes" id="UP000182200">
    <property type="component" value="Unassembled WGS sequence"/>
</dbReference>
<dbReference type="Proteomes" id="UP000182011">
    <property type="component" value="Unassembled WGS sequence"/>
</dbReference>
<evidence type="ECO:0000313" key="2">
    <source>
        <dbReference type="EMBL" id="CUU03458.1"/>
    </source>
</evidence>
<accession>A0A0P1MY19</accession>
<accession>A0A0P1LMV3</accession>
<reference evidence="2 3" key="2">
    <citation type="submission" date="2015-11" db="EMBL/GenBank/DDBJ databases">
        <authorList>
            <person name="Zhang Y."/>
            <person name="Guo Z."/>
        </authorList>
    </citation>
    <scope>NUCLEOTIDE SEQUENCE [LARGE SCALE GENOMIC DNA]</scope>
    <source>
        <strain evidence="2">JGI-4</strain>
    </source>
</reference>
<reference evidence="1 4" key="1">
    <citation type="submission" date="2015-11" db="EMBL/GenBank/DDBJ databases">
        <authorList>
            <person name="Varghese N."/>
        </authorList>
    </citation>
    <scope>NUCLEOTIDE SEQUENCE [LARGE SCALE GENOMIC DNA]</scope>
    <source>
        <strain evidence="1 4">JGI-8</strain>
    </source>
</reference>
<dbReference type="AlphaFoldDB" id="A0A0P1LUV5"/>
<gene>
    <name evidence="2" type="ORF">JGI4_00751</name>
    <name evidence="1" type="ORF">JGI8_01094</name>
</gene>
<accession>A0A0P1MAT2</accession>
<accession>A0A0P1MSR1</accession>
<accession>A0A0P1LYM5</accession>
<proteinExistence type="predicted"/>
<accession>A0A0N7MSF9</accession>
<accession>A0A0S4MWX2</accession>
<name>A0A0P1LUV5_9BACT</name>
<accession>A0A0P1LUV5</accession>
<dbReference type="EMBL" id="CZVI01000012">
    <property type="protein sequence ID" value="CUS87297.1"/>
    <property type="molecule type" value="Genomic_DNA"/>
</dbReference>
<keyword evidence="4" id="KW-1185">Reference proteome</keyword>
<organism evidence="2 3">
    <name type="scientific">Candidatus Kryptonium thompsonii</name>
    <dbReference type="NCBI Taxonomy" id="1633631"/>
    <lineage>
        <taxon>Bacteria</taxon>
        <taxon>Pseudomonadati</taxon>
        <taxon>Candidatus Kryptoniota</taxon>
        <taxon>Candidatus Kryptonium</taxon>
    </lineage>
</organism>
<accession>A0A0P1LC09</accession>
<dbReference type="EMBL" id="FAOP01000004">
    <property type="protein sequence ID" value="CUU03458.1"/>
    <property type="molecule type" value="Genomic_DNA"/>
</dbReference>
<evidence type="ECO:0000313" key="4">
    <source>
        <dbReference type="Proteomes" id="UP000182200"/>
    </source>
</evidence>
<accession>A0A0P1LW44</accession>
<evidence type="ECO:0000313" key="1">
    <source>
        <dbReference type="EMBL" id="CUS87297.1"/>
    </source>
</evidence>
<evidence type="ECO:0000313" key="3">
    <source>
        <dbReference type="Proteomes" id="UP000182011"/>
    </source>
</evidence>
<protein>
    <submittedName>
        <fullName evidence="2">Uncharacterized protein</fullName>
    </submittedName>
</protein>